<dbReference type="Proteomes" id="UP000069015">
    <property type="component" value="Chromosome 2"/>
</dbReference>
<feature type="transmembrane region" description="Helical" evidence="1">
    <location>
        <begin position="7"/>
        <end position="29"/>
    </location>
</feature>
<evidence type="ECO:0000313" key="2">
    <source>
        <dbReference type="EMBL" id="ALU45685.1"/>
    </source>
</evidence>
<evidence type="ECO:0000313" key="3">
    <source>
        <dbReference type="Proteomes" id="UP000069015"/>
    </source>
</evidence>
<keyword evidence="1" id="KW-0472">Membrane</keyword>
<dbReference type="EMBL" id="CP013612">
    <property type="protein sequence ID" value="ALU45685.1"/>
    <property type="molecule type" value="Genomic_DNA"/>
</dbReference>
<organism evidence="2 3">
    <name type="scientific">Pseudoalteromonas rubra</name>
    <dbReference type="NCBI Taxonomy" id="43658"/>
    <lineage>
        <taxon>Bacteria</taxon>
        <taxon>Pseudomonadati</taxon>
        <taxon>Pseudomonadota</taxon>
        <taxon>Gammaproteobacteria</taxon>
        <taxon>Alteromonadales</taxon>
        <taxon>Pseudoalteromonadaceae</taxon>
        <taxon>Pseudoalteromonas</taxon>
    </lineage>
</organism>
<gene>
    <name evidence="2" type="ORF">AT705_22365</name>
</gene>
<name>A0A0U3HRW8_9GAMM</name>
<proteinExistence type="predicted"/>
<dbReference type="KEGG" id="prr:AT705_22365"/>
<sequence>MAPKKRVNIGVYSVMARAALIWVLLWIGFRIEKAACRADFYRFGVTRCHKHKKAALSDGWWEFNNVIQGKGSE</sequence>
<accession>A0A0U3HRW8</accession>
<evidence type="ECO:0000256" key="1">
    <source>
        <dbReference type="SAM" id="Phobius"/>
    </source>
</evidence>
<protein>
    <submittedName>
        <fullName evidence="2">Uncharacterized protein</fullName>
    </submittedName>
</protein>
<dbReference type="AlphaFoldDB" id="A0A0U3HRW8"/>
<reference evidence="2 3" key="1">
    <citation type="submission" date="2015-12" db="EMBL/GenBank/DDBJ databases">
        <title>Complete genome sequence of Pseudoalteromonas rubra SCSIO 6842, harboring a conjugative plasmid.</title>
        <authorList>
            <person name="Li B."/>
            <person name="Wang X."/>
        </authorList>
    </citation>
    <scope>NUCLEOTIDE SEQUENCE [LARGE SCALE GENOMIC DNA]</scope>
    <source>
        <strain evidence="2 3">SCSIO 6842</strain>
    </source>
</reference>
<keyword evidence="1" id="KW-1133">Transmembrane helix</keyword>
<keyword evidence="1" id="KW-0812">Transmembrane</keyword>